<organism evidence="2 3">
    <name type="scientific">Acyrthosiphon pisum</name>
    <name type="common">Pea aphid</name>
    <dbReference type="NCBI Taxonomy" id="7029"/>
    <lineage>
        <taxon>Eukaryota</taxon>
        <taxon>Metazoa</taxon>
        <taxon>Ecdysozoa</taxon>
        <taxon>Arthropoda</taxon>
        <taxon>Hexapoda</taxon>
        <taxon>Insecta</taxon>
        <taxon>Pterygota</taxon>
        <taxon>Neoptera</taxon>
        <taxon>Paraneoptera</taxon>
        <taxon>Hemiptera</taxon>
        <taxon>Sternorrhyncha</taxon>
        <taxon>Aphidomorpha</taxon>
        <taxon>Aphidoidea</taxon>
        <taxon>Aphididae</taxon>
        <taxon>Macrosiphini</taxon>
        <taxon>Acyrthosiphon</taxon>
    </lineage>
</organism>
<dbReference type="OrthoDB" id="6777587at2759"/>
<reference evidence="2" key="2">
    <citation type="submission" date="2022-06" db="UniProtKB">
        <authorList>
            <consortium name="EnsemblMetazoa"/>
        </authorList>
    </citation>
    <scope>IDENTIFICATION</scope>
</reference>
<dbReference type="Proteomes" id="UP000007819">
    <property type="component" value="Chromosome X"/>
</dbReference>
<reference evidence="3" key="1">
    <citation type="submission" date="2010-06" db="EMBL/GenBank/DDBJ databases">
        <authorList>
            <person name="Jiang H."/>
            <person name="Abraham K."/>
            <person name="Ali S."/>
            <person name="Alsbrooks S.L."/>
            <person name="Anim B.N."/>
            <person name="Anosike U.S."/>
            <person name="Attaway T."/>
            <person name="Bandaranaike D.P."/>
            <person name="Battles P.K."/>
            <person name="Bell S.N."/>
            <person name="Bell A.V."/>
            <person name="Beltran B."/>
            <person name="Bickham C."/>
            <person name="Bustamante Y."/>
            <person name="Caleb T."/>
            <person name="Canada A."/>
            <person name="Cardenas V."/>
            <person name="Carter K."/>
            <person name="Chacko J."/>
            <person name="Chandrabose M.N."/>
            <person name="Chavez D."/>
            <person name="Chavez A."/>
            <person name="Chen L."/>
            <person name="Chu H.-S."/>
            <person name="Claassen K.J."/>
            <person name="Cockrell R."/>
            <person name="Collins M."/>
            <person name="Cooper J.A."/>
            <person name="Cree A."/>
            <person name="Curry S.M."/>
            <person name="Da Y."/>
            <person name="Dao M.D."/>
            <person name="Das B."/>
            <person name="Davila M.-L."/>
            <person name="Davy-Carroll L."/>
            <person name="Denson S."/>
            <person name="Dinh H."/>
            <person name="Ebong V.E."/>
            <person name="Edwards J.R."/>
            <person name="Egan A."/>
            <person name="El-Daye J."/>
            <person name="Escobedo L."/>
            <person name="Fernandez S."/>
            <person name="Fernando P.R."/>
            <person name="Flagg N."/>
            <person name="Forbes L.D."/>
            <person name="Fowler R.G."/>
            <person name="Fu Q."/>
            <person name="Gabisi R.A."/>
            <person name="Ganer J."/>
            <person name="Garbino Pronczuk A."/>
            <person name="Garcia R.M."/>
            <person name="Garner T."/>
            <person name="Garrett T.E."/>
            <person name="Gonzalez D.A."/>
            <person name="Hamid H."/>
            <person name="Hawkins E.S."/>
            <person name="Hirani K."/>
            <person name="Hogues M.E."/>
            <person name="Hollins B."/>
            <person name="Hsiao C.-H."/>
            <person name="Jabil R."/>
            <person name="James M.L."/>
            <person name="Jhangiani S.N."/>
            <person name="Johnson B."/>
            <person name="Johnson Q."/>
            <person name="Joshi V."/>
            <person name="Kalu J.B."/>
            <person name="Kam C."/>
            <person name="Kashfia A."/>
            <person name="Keebler J."/>
            <person name="Kisamo H."/>
            <person name="Kovar C.L."/>
            <person name="Lago L.A."/>
            <person name="Lai C.-Y."/>
            <person name="Laidlaw J."/>
            <person name="Lara F."/>
            <person name="Le T.-K."/>
            <person name="Lee S.L."/>
            <person name="Legall F.H."/>
            <person name="Lemon S.J."/>
            <person name="Lewis L.R."/>
            <person name="Li B."/>
            <person name="Liu Y."/>
            <person name="Liu Y.-S."/>
            <person name="Lopez J."/>
            <person name="Lozado R.J."/>
            <person name="Lu J."/>
            <person name="Madu R.C."/>
            <person name="Maheshwari M."/>
            <person name="Maheshwari R."/>
            <person name="Malloy K."/>
            <person name="Martinez E."/>
            <person name="Mathew T."/>
            <person name="Mercado I.C."/>
            <person name="Mercado C."/>
            <person name="Meyer B."/>
            <person name="Montgomery K."/>
            <person name="Morgan M.B."/>
            <person name="Munidasa M."/>
            <person name="Nazareth L.V."/>
            <person name="Nelson J."/>
            <person name="Ng B.M."/>
            <person name="Nguyen N.B."/>
            <person name="Nguyen P.Q."/>
            <person name="Nguyen T."/>
            <person name="Obregon M."/>
            <person name="Okwuonu G.O."/>
            <person name="Onwere C.G."/>
            <person name="Orozco G."/>
            <person name="Parra A."/>
            <person name="Patel S."/>
            <person name="Patil S."/>
            <person name="Perez A."/>
            <person name="Perez Y."/>
            <person name="Pham C."/>
            <person name="Primus E.L."/>
            <person name="Pu L.-L."/>
            <person name="Puazo M."/>
            <person name="Qin X."/>
            <person name="Quiroz J.B."/>
            <person name="Reese J."/>
            <person name="Richards S."/>
            <person name="Rives C.M."/>
            <person name="Robberts R."/>
            <person name="Ruiz S.J."/>
            <person name="Ruiz M.J."/>
            <person name="Santibanez J."/>
            <person name="Schneider B.W."/>
            <person name="Sisson I."/>
            <person name="Smith M."/>
            <person name="Sodergren E."/>
            <person name="Song X.-Z."/>
            <person name="Song B.B."/>
            <person name="Summersgill H."/>
            <person name="Thelus R."/>
            <person name="Thornton R.D."/>
            <person name="Trejos Z.Y."/>
            <person name="Usmani K."/>
            <person name="Vattathil S."/>
            <person name="Villasana D."/>
            <person name="Walker D.L."/>
            <person name="Wang S."/>
            <person name="Wang K."/>
            <person name="White C.S."/>
            <person name="Williams A.C."/>
            <person name="Williamson J."/>
            <person name="Wilson K."/>
            <person name="Woghiren I.O."/>
            <person name="Woodworth J.R."/>
            <person name="Worley K.C."/>
            <person name="Wright R.A."/>
            <person name="Wu W."/>
            <person name="Young L."/>
            <person name="Zhang L."/>
            <person name="Zhang J."/>
            <person name="Zhu Y."/>
            <person name="Muzny D.M."/>
            <person name="Weinstock G."/>
            <person name="Gibbs R.A."/>
        </authorList>
    </citation>
    <scope>NUCLEOTIDE SEQUENCE [LARGE SCALE GENOMIC DNA]</scope>
    <source>
        <strain evidence="3">LSR1</strain>
    </source>
</reference>
<proteinExistence type="predicted"/>
<dbReference type="PANTHER" id="PTHR19303:SF71">
    <property type="entry name" value="ZINC FINGER PHD-TYPE DOMAIN-CONTAINING PROTEIN"/>
    <property type="match status" value="1"/>
</dbReference>
<name>A0A8R2B5Q6_ACYPI</name>
<dbReference type="Gene3D" id="3.30.420.10">
    <property type="entry name" value="Ribonuclease H-like superfamily/Ribonuclease H"/>
    <property type="match status" value="1"/>
</dbReference>
<dbReference type="GO" id="GO:0003677">
    <property type="term" value="F:DNA binding"/>
    <property type="evidence" value="ECO:0007669"/>
    <property type="project" value="TreeGrafter"/>
</dbReference>
<dbReference type="GeneID" id="100162937"/>
<dbReference type="RefSeq" id="XP_008182764.1">
    <property type="nucleotide sequence ID" value="XM_008184542.1"/>
</dbReference>
<dbReference type="InterPro" id="IPR050863">
    <property type="entry name" value="CenT-Element_Derived"/>
</dbReference>
<dbReference type="InterPro" id="IPR036397">
    <property type="entry name" value="RNaseH_sf"/>
</dbReference>
<evidence type="ECO:0000313" key="2">
    <source>
        <dbReference type="EnsemblMetazoa" id="XP_008182764.1"/>
    </source>
</evidence>
<dbReference type="EnsemblMetazoa" id="XM_008184542.1">
    <property type="protein sequence ID" value="XP_008182764.1"/>
    <property type="gene ID" value="LOC100162937"/>
</dbReference>
<dbReference type="PANTHER" id="PTHR19303">
    <property type="entry name" value="TRANSPOSON"/>
    <property type="match status" value="1"/>
</dbReference>
<dbReference type="AlphaFoldDB" id="A0A8R2B5Q6"/>
<feature type="domain" description="DDE-1" evidence="1">
    <location>
        <begin position="161"/>
        <end position="272"/>
    </location>
</feature>
<dbReference type="GO" id="GO:0005634">
    <property type="term" value="C:nucleus"/>
    <property type="evidence" value="ECO:0007669"/>
    <property type="project" value="TreeGrafter"/>
</dbReference>
<dbReference type="Pfam" id="PF03184">
    <property type="entry name" value="DDE_1"/>
    <property type="match status" value="1"/>
</dbReference>
<accession>A0A8R2B5Q6</accession>
<protein>
    <recommendedName>
        <fullName evidence="1">DDE-1 domain-containing protein</fullName>
    </recommendedName>
</protein>
<evidence type="ECO:0000259" key="1">
    <source>
        <dbReference type="Pfam" id="PF03184"/>
    </source>
</evidence>
<keyword evidence="3" id="KW-1185">Reference proteome</keyword>
<evidence type="ECO:0000313" key="3">
    <source>
        <dbReference type="Proteomes" id="UP000007819"/>
    </source>
</evidence>
<dbReference type="InterPro" id="IPR004875">
    <property type="entry name" value="DDE_SF_endonuclease_dom"/>
</dbReference>
<sequence length="277" mass="31603">MEDTLYYSNHHTRYIFPDELTKLAQYISDIECRAFGLTKLQCQILVYDFAENNGIAHRFYKKVKVAGQEWLKKFMCDFGFSFKTPESTSVGRLMCFNKTNVDFFSALKEMKLQNKYTAHQIYNVDESGLSTVPTRQPKVISPLGTKRVAKVSSGERGKNVTVVCGMTSSEDYIPPFFIFPRKRMRPEFMAGSLPGSQGIAHESGWMTSDNFILHLNHFVKYAKPSVDNPILLILNNHASHTSLEAITFCRLHFITMLGFPPHTTHKLQPLDVAFLVL</sequence>
<dbReference type="KEGG" id="api:100162937"/>